<accession>A0A1A7XJ81</accession>
<dbReference type="EMBL" id="HADW01016484">
    <property type="protein sequence ID" value="SBP17884.1"/>
    <property type="molecule type" value="Transcribed_RNA"/>
</dbReference>
<reference evidence="1" key="1">
    <citation type="submission" date="2016-05" db="EMBL/GenBank/DDBJ databases">
        <authorList>
            <person name="Lavstsen T."/>
            <person name="Jespersen J.S."/>
        </authorList>
    </citation>
    <scope>NUCLEOTIDE SEQUENCE</scope>
    <source>
        <tissue evidence="1">Brain</tissue>
    </source>
</reference>
<feature type="non-terminal residue" evidence="1">
    <location>
        <position position="1"/>
    </location>
</feature>
<sequence length="72" mass="8279">LKVRHHLILLLKTLEHQKSQSRHQPHSHLGLLALMLSTNQKYTTGHHNFHPHYPIHGLKSSSLPTPLSHFSL</sequence>
<proteinExistence type="predicted"/>
<dbReference type="AlphaFoldDB" id="A0A1A7XJ81"/>
<organism evidence="1">
    <name type="scientific">Iconisemion striatum</name>
    <dbReference type="NCBI Taxonomy" id="60296"/>
    <lineage>
        <taxon>Eukaryota</taxon>
        <taxon>Metazoa</taxon>
        <taxon>Chordata</taxon>
        <taxon>Craniata</taxon>
        <taxon>Vertebrata</taxon>
        <taxon>Euteleostomi</taxon>
        <taxon>Actinopterygii</taxon>
        <taxon>Neopterygii</taxon>
        <taxon>Teleostei</taxon>
        <taxon>Neoteleostei</taxon>
        <taxon>Acanthomorphata</taxon>
        <taxon>Ovalentaria</taxon>
        <taxon>Atherinomorphae</taxon>
        <taxon>Cyprinodontiformes</taxon>
        <taxon>Nothobranchiidae</taxon>
        <taxon>Iconisemion</taxon>
    </lineage>
</organism>
<feature type="non-terminal residue" evidence="1">
    <location>
        <position position="72"/>
    </location>
</feature>
<evidence type="ECO:0000313" key="1">
    <source>
        <dbReference type="EMBL" id="SBP17884.1"/>
    </source>
</evidence>
<gene>
    <name evidence="1" type="primary">ZBBX</name>
</gene>
<protein>
    <submittedName>
        <fullName evidence="1">Zinc finger, B-box domain containing</fullName>
    </submittedName>
</protein>
<name>A0A1A7XJ81_9TELE</name>
<reference evidence="1" key="2">
    <citation type="submission" date="2016-06" db="EMBL/GenBank/DDBJ databases">
        <title>The genome of a short-lived fish provides insights into sex chromosome evolution and the genetic control of aging.</title>
        <authorList>
            <person name="Reichwald K."/>
            <person name="Felder M."/>
            <person name="Petzold A."/>
            <person name="Koch P."/>
            <person name="Groth M."/>
            <person name="Platzer M."/>
        </authorList>
    </citation>
    <scope>NUCLEOTIDE SEQUENCE</scope>
    <source>
        <tissue evidence="1">Brain</tissue>
    </source>
</reference>